<dbReference type="GO" id="GO:0005096">
    <property type="term" value="F:GTPase activator activity"/>
    <property type="evidence" value="ECO:0007669"/>
    <property type="project" value="InterPro"/>
</dbReference>
<feature type="compositionally biased region" description="Polar residues" evidence="2">
    <location>
        <begin position="441"/>
        <end position="450"/>
    </location>
</feature>
<feature type="domain" description="Arf-GAP" evidence="4">
    <location>
        <begin position="297"/>
        <end position="407"/>
    </location>
</feature>
<name>A0A319ADX2_9EURO</name>
<dbReference type="AlphaFoldDB" id="A0A319ADX2"/>
<dbReference type="SMART" id="SM00105">
    <property type="entry name" value="ArfGap"/>
    <property type="match status" value="1"/>
</dbReference>
<dbReference type="GO" id="GO:0005737">
    <property type="term" value="C:cytoplasm"/>
    <property type="evidence" value="ECO:0007669"/>
    <property type="project" value="TreeGrafter"/>
</dbReference>
<dbReference type="PRINTS" id="PR00405">
    <property type="entry name" value="REVINTRACTNG"/>
</dbReference>
<dbReference type="PANTHER" id="PTHR45705">
    <property type="entry name" value="FI20236P1"/>
    <property type="match status" value="1"/>
</dbReference>
<protein>
    <submittedName>
        <fullName evidence="5">ArfGap-domain-containing protein</fullName>
    </submittedName>
</protein>
<evidence type="ECO:0000256" key="2">
    <source>
        <dbReference type="SAM" id="MobiDB-lite"/>
    </source>
</evidence>
<evidence type="ECO:0000313" key="5">
    <source>
        <dbReference type="EMBL" id="PYH45082.1"/>
    </source>
</evidence>
<dbReference type="PANTHER" id="PTHR45705:SF1">
    <property type="entry name" value="FI20236P1"/>
    <property type="match status" value="1"/>
</dbReference>
<feature type="region of interest" description="Disordered" evidence="2">
    <location>
        <begin position="821"/>
        <end position="852"/>
    </location>
</feature>
<feature type="region of interest" description="Disordered" evidence="2">
    <location>
        <begin position="642"/>
        <end position="715"/>
    </location>
</feature>
<keyword evidence="6" id="KW-1185">Reference proteome</keyword>
<keyword evidence="1" id="KW-0863">Zinc-finger</keyword>
<dbReference type="Gene3D" id="1.10.220.150">
    <property type="entry name" value="Arf GTPase activating protein"/>
    <property type="match status" value="1"/>
</dbReference>
<dbReference type="SUPFAM" id="SSF57863">
    <property type="entry name" value="ArfGap/RecO-like zinc finger"/>
    <property type="match status" value="1"/>
</dbReference>
<dbReference type="EMBL" id="KZ821233">
    <property type="protein sequence ID" value="PYH45082.1"/>
    <property type="molecule type" value="Genomic_DNA"/>
</dbReference>
<keyword evidence="3" id="KW-0732">Signal</keyword>
<feature type="region of interest" description="Disordered" evidence="2">
    <location>
        <begin position="436"/>
        <end position="536"/>
    </location>
</feature>
<sequence>MRIVPLFPLFSAALCLATANPSQPASCGPDEAVLFLNNGTTTTVRKADLASHLQGLDYLSPEAAKNTLPRLINSNAFPSNLTKRGSSAELIIPLPDLDFLGWDVAMSTIVHANQAAATVAIAAGQSIANSITTGVSADLTLVKDFLSISTSISYQETTTSTVTGTVTMTIPANKWGAIVSNPLTHRKRGYVFTGQPGSGKFEYYQADSFNDASFNLEGGTLSWVKGVVTTCSGETYPLASISIAFFLSVLVLSVIERSLLFCYIDRVLSLDPGFSTGIANLAVMSRRATPSQAAQNQQIIKSLLKLEQNKTCADCKRNKHPRWASWNLGIFICIRCSGIHRGMGTHISRVKSVDLDAWTDEQLQSVVKWGNARANKYWEAKLAPGHVPSEAKIENFIRTKYESKRWVMDGPMPDPSTLSDGDDDVPLAVVQEKAKLERSASQRVATTSQPPVHHRPQASIDLFGDDISPPARPSTTEPATRVAPKQPQSAPPAKPAARPGDSLLGLDFFGSTQPAPASRPASIASTPTGSAGMSRPDLKQSILSLYSKPSPAAMQHERTSSFGDLASPPPQSASSSGFGGLTDAFSGLSIPSTTSPPPTKSAEKPSPFANLTNFASMKSTPAAPKVSSPALSIGTGGGGSLFDSLTSPTLPPAKPQSRNASLSSSGFDSGFGGFASAAHSKPNPPSSSFSNDLLGFSSTPSKAATSPPPVSATNPQQELKSAFNLTPAPAPALAPKPAFSTPTASVASALPPSSIDPWGGNAWSTPASAPAPSAASSMMKIPDTLTANDVGGGWGAPTSPAAISKPTPAVAADEDFGGWTSAAPISSTTATSNSTHNTSTSSKPAGGFGGADDLFSNVWE</sequence>
<evidence type="ECO:0000256" key="3">
    <source>
        <dbReference type="SAM" id="SignalP"/>
    </source>
</evidence>
<feature type="compositionally biased region" description="Low complexity" evidence="2">
    <location>
        <begin position="660"/>
        <end position="715"/>
    </location>
</feature>
<dbReference type="RefSeq" id="XP_025431064.1">
    <property type="nucleotide sequence ID" value="XM_025576388.1"/>
</dbReference>
<feature type="compositionally biased region" description="Low complexity" evidence="2">
    <location>
        <begin position="514"/>
        <end position="527"/>
    </location>
</feature>
<keyword evidence="1" id="KW-0862">Zinc</keyword>
<dbReference type="CDD" id="cd08839">
    <property type="entry name" value="ArfGap_SMAP"/>
    <property type="match status" value="1"/>
</dbReference>
<dbReference type="Proteomes" id="UP000248349">
    <property type="component" value="Unassembled WGS sequence"/>
</dbReference>
<dbReference type="FunFam" id="1.10.220.150:FF:000010">
    <property type="entry name" value="Stromal membrane-associated protein"/>
    <property type="match status" value="1"/>
</dbReference>
<dbReference type="STRING" id="1450539.A0A319ADX2"/>
<organism evidence="5 6">
    <name type="scientific">Aspergillus saccharolyticus JOP 1030-1</name>
    <dbReference type="NCBI Taxonomy" id="1450539"/>
    <lineage>
        <taxon>Eukaryota</taxon>
        <taxon>Fungi</taxon>
        <taxon>Dikarya</taxon>
        <taxon>Ascomycota</taxon>
        <taxon>Pezizomycotina</taxon>
        <taxon>Eurotiomycetes</taxon>
        <taxon>Eurotiomycetidae</taxon>
        <taxon>Eurotiales</taxon>
        <taxon>Aspergillaceae</taxon>
        <taxon>Aspergillus</taxon>
        <taxon>Aspergillus subgen. Circumdati</taxon>
    </lineage>
</organism>
<proteinExistence type="predicted"/>
<feature type="region of interest" description="Disordered" evidence="2">
    <location>
        <begin position="550"/>
        <end position="612"/>
    </location>
</feature>
<feature type="chain" id="PRO_5016445651" evidence="3">
    <location>
        <begin position="20"/>
        <end position="860"/>
    </location>
</feature>
<dbReference type="InterPro" id="IPR001164">
    <property type="entry name" value="ArfGAP_dom"/>
</dbReference>
<evidence type="ECO:0000259" key="4">
    <source>
        <dbReference type="PROSITE" id="PS50115"/>
    </source>
</evidence>
<dbReference type="OrthoDB" id="10266696at2759"/>
<dbReference type="PROSITE" id="PS50115">
    <property type="entry name" value="ARFGAP"/>
    <property type="match status" value="1"/>
</dbReference>
<evidence type="ECO:0000313" key="6">
    <source>
        <dbReference type="Proteomes" id="UP000248349"/>
    </source>
</evidence>
<dbReference type="InterPro" id="IPR038508">
    <property type="entry name" value="ArfGAP_dom_sf"/>
</dbReference>
<dbReference type="GO" id="GO:0008270">
    <property type="term" value="F:zinc ion binding"/>
    <property type="evidence" value="ECO:0007669"/>
    <property type="project" value="UniProtKB-KW"/>
</dbReference>
<evidence type="ECO:0000256" key="1">
    <source>
        <dbReference type="PROSITE-ProRule" id="PRU00288"/>
    </source>
</evidence>
<accession>A0A319ADX2</accession>
<feature type="signal peptide" evidence="3">
    <location>
        <begin position="1"/>
        <end position="19"/>
    </location>
</feature>
<reference evidence="5 6" key="1">
    <citation type="submission" date="2016-12" db="EMBL/GenBank/DDBJ databases">
        <title>The genomes of Aspergillus section Nigri reveals drivers in fungal speciation.</title>
        <authorList>
            <consortium name="DOE Joint Genome Institute"/>
            <person name="Vesth T.C."/>
            <person name="Nybo J."/>
            <person name="Theobald S."/>
            <person name="Brandl J."/>
            <person name="Frisvad J.C."/>
            <person name="Nielsen K.F."/>
            <person name="Lyhne E.K."/>
            <person name="Kogle M.E."/>
            <person name="Kuo A."/>
            <person name="Riley R."/>
            <person name="Clum A."/>
            <person name="Nolan M."/>
            <person name="Lipzen A."/>
            <person name="Salamov A."/>
            <person name="Henrissat B."/>
            <person name="Wiebenga A."/>
            <person name="De Vries R.P."/>
            <person name="Grigoriev I.V."/>
            <person name="Mortensen U.H."/>
            <person name="Andersen M.R."/>
            <person name="Baker S.E."/>
        </authorList>
    </citation>
    <scope>NUCLEOTIDE SEQUENCE [LARGE SCALE GENOMIC DNA]</scope>
    <source>
        <strain evidence="5 6">JOP 1030-1</strain>
    </source>
</reference>
<dbReference type="InterPro" id="IPR051718">
    <property type="entry name" value="ARF_GTPase-activating"/>
</dbReference>
<dbReference type="GeneID" id="37077617"/>
<dbReference type="InterPro" id="IPR037278">
    <property type="entry name" value="ARFGAP/RecO"/>
</dbReference>
<keyword evidence="1" id="KW-0479">Metal-binding</keyword>
<dbReference type="InterPro" id="IPR044732">
    <property type="entry name" value="ArfGAP_SMAP1-like"/>
</dbReference>
<gene>
    <name evidence="5" type="ORF">BP01DRAFT_365929</name>
</gene>
<feature type="compositionally biased region" description="Low complexity" evidence="2">
    <location>
        <begin position="821"/>
        <end position="842"/>
    </location>
</feature>
<dbReference type="Pfam" id="PF01412">
    <property type="entry name" value="ArfGap"/>
    <property type="match status" value="1"/>
</dbReference>